<reference evidence="9" key="3">
    <citation type="journal article" date="2017" name="Nature">
        <title>Genome sequence of the progenitor of the wheat D genome Aegilops tauschii.</title>
        <authorList>
            <person name="Luo M.C."/>
            <person name="Gu Y.Q."/>
            <person name="Puiu D."/>
            <person name="Wang H."/>
            <person name="Twardziok S.O."/>
            <person name="Deal K.R."/>
            <person name="Huo N."/>
            <person name="Zhu T."/>
            <person name="Wang L."/>
            <person name="Wang Y."/>
            <person name="McGuire P.E."/>
            <person name="Liu S."/>
            <person name="Long H."/>
            <person name="Ramasamy R.K."/>
            <person name="Rodriguez J.C."/>
            <person name="Van S.L."/>
            <person name="Yuan L."/>
            <person name="Wang Z."/>
            <person name="Xia Z."/>
            <person name="Xiao L."/>
            <person name="Anderson O.D."/>
            <person name="Ouyang S."/>
            <person name="Liang Y."/>
            <person name="Zimin A.V."/>
            <person name="Pertea G."/>
            <person name="Qi P."/>
            <person name="Bennetzen J.L."/>
            <person name="Dai X."/>
            <person name="Dawson M.W."/>
            <person name="Muller H.G."/>
            <person name="Kugler K."/>
            <person name="Rivarola-Duarte L."/>
            <person name="Spannagl M."/>
            <person name="Mayer K.F.X."/>
            <person name="Lu F.H."/>
            <person name="Bevan M.W."/>
            <person name="Leroy P."/>
            <person name="Li P."/>
            <person name="You F.M."/>
            <person name="Sun Q."/>
            <person name="Liu Z."/>
            <person name="Lyons E."/>
            <person name="Wicker T."/>
            <person name="Salzberg S.L."/>
            <person name="Devos K.M."/>
            <person name="Dvorak J."/>
        </authorList>
    </citation>
    <scope>NUCLEOTIDE SEQUENCE [LARGE SCALE GENOMIC DNA]</scope>
    <source>
        <strain evidence="9">cv. AL8/78</strain>
    </source>
</reference>
<name>A0A453DV17_AEGTS</name>
<evidence type="ECO:0000256" key="4">
    <source>
        <dbReference type="ARBA" id="ARBA00022989"/>
    </source>
</evidence>
<reference evidence="10" key="2">
    <citation type="journal article" date="2017" name="Nat. Plants">
        <title>The Aegilops tauschii genome reveals multiple impacts of transposons.</title>
        <authorList>
            <person name="Zhao G."/>
            <person name="Zou C."/>
            <person name="Li K."/>
            <person name="Wang K."/>
            <person name="Li T."/>
            <person name="Gao L."/>
            <person name="Zhang X."/>
            <person name="Wang H."/>
            <person name="Yang Z."/>
            <person name="Liu X."/>
            <person name="Jiang W."/>
            <person name="Mao L."/>
            <person name="Kong X."/>
            <person name="Jiao Y."/>
            <person name="Jia J."/>
        </authorList>
    </citation>
    <scope>NUCLEOTIDE SEQUENCE [LARGE SCALE GENOMIC DNA]</scope>
    <source>
        <strain evidence="10">cv. AL8/78</strain>
    </source>
</reference>
<dbReference type="EnsemblPlants" id="AET3Gv20104000.12">
    <property type="protein sequence ID" value="AET3Gv20104000.12"/>
    <property type="gene ID" value="AET3Gv20104000"/>
</dbReference>
<evidence type="ECO:0000256" key="6">
    <source>
        <dbReference type="SAM" id="MobiDB-lite"/>
    </source>
</evidence>
<feature type="domain" description="Reticulon" evidence="8">
    <location>
        <begin position="3"/>
        <end position="66"/>
    </location>
</feature>
<dbReference type="PANTHER" id="PTHR10994:SF142">
    <property type="entry name" value="RETICULON-LIKE PROTEIN"/>
    <property type="match status" value="1"/>
</dbReference>
<keyword evidence="4 7" id="KW-1133">Transmembrane helix</keyword>
<dbReference type="Gramene" id="AET3Gv20104000.12">
    <property type="protein sequence ID" value="AET3Gv20104000.12"/>
    <property type="gene ID" value="AET3Gv20104000"/>
</dbReference>
<dbReference type="AlphaFoldDB" id="A0A453DV17"/>
<organism evidence="9 10">
    <name type="scientific">Aegilops tauschii subsp. strangulata</name>
    <name type="common">Goatgrass</name>
    <dbReference type="NCBI Taxonomy" id="200361"/>
    <lineage>
        <taxon>Eukaryota</taxon>
        <taxon>Viridiplantae</taxon>
        <taxon>Streptophyta</taxon>
        <taxon>Embryophyta</taxon>
        <taxon>Tracheophyta</taxon>
        <taxon>Spermatophyta</taxon>
        <taxon>Magnoliopsida</taxon>
        <taxon>Liliopsida</taxon>
        <taxon>Poales</taxon>
        <taxon>Poaceae</taxon>
        <taxon>BOP clade</taxon>
        <taxon>Pooideae</taxon>
        <taxon>Triticodae</taxon>
        <taxon>Triticeae</taxon>
        <taxon>Triticinae</taxon>
        <taxon>Aegilops</taxon>
    </lineage>
</organism>
<dbReference type="PANTHER" id="PTHR10994">
    <property type="entry name" value="RETICULON"/>
    <property type="match status" value="1"/>
</dbReference>
<evidence type="ECO:0000256" key="1">
    <source>
        <dbReference type="ARBA" id="ARBA00004477"/>
    </source>
</evidence>
<keyword evidence="2 7" id="KW-0812">Transmembrane</keyword>
<evidence type="ECO:0000256" key="7">
    <source>
        <dbReference type="SAM" id="Phobius"/>
    </source>
</evidence>
<comment type="subcellular location">
    <subcellularLocation>
        <location evidence="1">Endoplasmic reticulum membrane</location>
        <topology evidence="1">Multi-pass membrane protein</topology>
    </subcellularLocation>
</comment>
<dbReference type="Proteomes" id="UP000015105">
    <property type="component" value="Chromosome 3D"/>
</dbReference>
<dbReference type="GO" id="GO:0005789">
    <property type="term" value="C:endoplasmic reticulum membrane"/>
    <property type="evidence" value="ECO:0007669"/>
    <property type="project" value="UniProtKB-SubCell"/>
</dbReference>
<evidence type="ECO:0000256" key="2">
    <source>
        <dbReference type="ARBA" id="ARBA00022692"/>
    </source>
</evidence>
<dbReference type="Pfam" id="PF02453">
    <property type="entry name" value="Reticulon"/>
    <property type="match status" value="1"/>
</dbReference>
<keyword evidence="5 7" id="KW-0472">Membrane</keyword>
<keyword evidence="10" id="KW-1185">Reference proteome</keyword>
<dbReference type="GO" id="GO:0009617">
    <property type="term" value="P:response to bacterium"/>
    <property type="evidence" value="ECO:0007669"/>
    <property type="project" value="InterPro"/>
</dbReference>
<evidence type="ECO:0000259" key="8">
    <source>
        <dbReference type="Pfam" id="PF02453"/>
    </source>
</evidence>
<evidence type="ECO:0000256" key="5">
    <source>
        <dbReference type="ARBA" id="ARBA00023136"/>
    </source>
</evidence>
<feature type="region of interest" description="Disordered" evidence="6">
    <location>
        <begin position="80"/>
        <end position="126"/>
    </location>
</feature>
<accession>A0A453DV17</accession>
<reference evidence="9" key="4">
    <citation type="submission" date="2019-03" db="UniProtKB">
        <authorList>
            <consortium name="EnsemblPlants"/>
        </authorList>
    </citation>
    <scope>IDENTIFICATION</scope>
</reference>
<feature type="transmembrane region" description="Helical" evidence="7">
    <location>
        <begin position="44"/>
        <end position="64"/>
    </location>
</feature>
<dbReference type="InterPro" id="IPR045064">
    <property type="entry name" value="Reticulon-like"/>
</dbReference>
<sequence length="148" mass="16420">ETILSERTAKQVILGLHRRLTWFVHRLYAIACGEDIKKFIMTVVSLYIASVVATCFSSLTLLYLGCAVHDDGAGAVRAVRARGGPPGGHGGARRPYPLRQDGLRRAQEDPQGQRCHHRRTRDDGQQRARVASLTRQLNLPSQQHVTAN</sequence>
<dbReference type="InterPro" id="IPR003388">
    <property type="entry name" value="Reticulon"/>
</dbReference>
<evidence type="ECO:0000313" key="9">
    <source>
        <dbReference type="EnsemblPlants" id="AET3Gv20104000.12"/>
    </source>
</evidence>
<evidence type="ECO:0000313" key="10">
    <source>
        <dbReference type="Proteomes" id="UP000015105"/>
    </source>
</evidence>
<proteinExistence type="predicted"/>
<evidence type="ECO:0000256" key="3">
    <source>
        <dbReference type="ARBA" id="ARBA00022824"/>
    </source>
</evidence>
<reference evidence="10" key="1">
    <citation type="journal article" date="2014" name="Science">
        <title>Ancient hybridizations among the ancestral genomes of bread wheat.</title>
        <authorList>
            <consortium name="International Wheat Genome Sequencing Consortium,"/>
            <person name="Marcussen T."/>
            <person name="Sandve S.R."/>
            <person name="Heier L."/>
            <person name="Spannagl M."/>
            <person name="Pfeifer M."/>
            <person name="Jakobsen K.S."/>
            <person name="Wulff B.B."/>
            <person name="Steuernagel B."/>
            <person name="Mayer K.F."/>
            <person name="Olsen O.A."/>
        </authorList>
    </citation>
    <scope>NUCLEOTIDE SEQUENCE [LARGE SCALE GENOMIC DNA]</scope>
    <source>
        <strain evidence="10">cv. AL8/78</strain>
    </source>
</reference>
<reference evidence="9" key="5">
    <citation type="journal article" date="2021" name="G3 (Bethesda)">
        <title>Aegilops tauschii genome assembly Aet v5.0 features greater sequence contiguity and improved annotation.</title>
        <authorList>
            <person name="Wang L."/>
            <person name="Zhu T."/>
            <person name="Rodriguez J.C."/>
            <person name="Deal K.R."/>
            <person name="Dubcovsky J."/>
            <person name="McGuire P.E."/>
            <person name="Lux T."/>
            <person name="Spannagl M."/>
            <person name="Mayer K.F.X."/>
            <person name="Baldrich P."/>
            <person name="Meyers B.C."/>
            <person name="Huo N."/>
            <person name="Gu Y.Q."/>
            <person name="Zhou H."/>
            <person name="Devos K.M."/>
            <person name="Bennetzen J.L."/>
            <person name="Unver T."/>
            <person name="Budak H."/>
            <person name="Gulick P.J."/>
            <person name="Galiba G."/>
            <person name="Kalapos B."/>
            <person name="Nelson D.R."/>
            <person name="Li P."/>
            <person name="You F.M."/>
            <person name="Luo M.C."/>
            <person name="Dvorak J."/>
        </authorList>
    </citation>
    <scope>NUCLEOTIDE SEQUENCE [LARGE SCALE GENOMIC DNA]</scope>
    <source>
        <strain evidence="9">cv. AL8/78</strain>
    </source>
</reference>
<protein>
    <recommendedName>
        <fullName evidence="8">Reticulon domain-containing protein</fullName>
    </recommendedName>
</protein>
<keyword evidence="3" id="KW-0256">Endoplasmic reticulum</keyword>